<gene>
    <name evidence="1" type="ORF">EV421DRAFT_1813155</name>
</gene>
<dbReference type="PANTHER" id="PTHR34389">
    <property type="entry name" value="L-RHAMNOSE MUTAROTASE"/>
    <property type="match status" value="1"/>
</dbReference>
<organism evidence="1 2">
    <name type="scientific">Armillaria borealis</name>
    <dbReference type="NCBI Taxonomy" id="47425"/>
    <lineage>
        <taxon>Eukaryota</taxon>
        <taxon>Fungi</taxon>
        <taxon>Dikarya</taxon>
        <taxon>Basidiomycota</taxon>
        <taxon>Agaricomycotina</taxon>
        <taxon>Agaricomycetes</taxon>
        <taxon>Agaricomycetidae</taxon>
        <taxon>Agaricales</taxon>
        <taxon>Marasmiineae</taxon>
        <taxon>Physalacriaceae</taxon>
        <taxon>Armillaria</taxon>
    </lineage>
</organism>
<dbReference type="PANTHER" id="PTHR34389:SF2">
    <property type="entry name" value="L-RHAMNOSE MUTAROTASE"/>
    <property type="match status" value="1"/>
</dbReference>
<dbReference type="SUPFAM" id="SSF54909">
    <property type="entry name" value="Dimeric alpha+beta barrel"/>
    <property type="match status" value="1"/>
</dbReference>
<reference evidence="1" key="1">
    <citation type="submission" date="2023-06" db="EMBL/GenBank/DDBJ databases">
        <authorList>
            <consortium name="Lawrence Berkeley National Laboratory"/>
            <person name="Ahrendt S."/>
            <person name="Sahu N."/>
            <person name="Indic B."/>
            <person name="Wong-Bajracharya J."/>
            <person name="Merenyi Z."/>
            <person name="Ke H.-M."/>
            <person name="Monk M."/>
            <person name="Kocsube S."/>
            <person name="Drula E."/>
            <person name="Lipzen A."/>
            <person name="Balint B."/>
            <person name="Henrissat B."/>
            <person name="Andreopoulos B."/>
            <person name="Martin F.M."/>
            <person name="Harder C.B."/>
            <person name="Rigling D."/>
            <person name="Ford K.L."/>
            <person name="Foster G.D."/>
            <person name="Pangilinan J."/>
            <person name="Papanicolaou A."/>
            <person name="Barry K."/>
            <person name="LaButti K."/>
            <person name="Viragh M."/>
            <person name="Koriabine M."/>
            <person name="Yan M."/>
            <person name="Riley R."/>
            <person name="Champramary S."/>
            <person name="Plett K.L."/>
            <person name="Tsai I.J."/>
            <person name="Slot J."/>
            <person name="Sipos G."/>
            <person name="Plett J."/>
            <person name="Nagy L.G."/>
            <person name="Grigoriev I.V."/>
        </authorList>
    </citation>
    <scope>NUCLEOTIDE SEQUENCE</scope>
    <source>
        <strain evidence="1">FPL87.14</strain>
    </source>
</reference>
<keyword evidence="2" id="KW-1185">Reference proteome</keyword>
<dbReference type="InterPro" id="IPR008000">
    <property type="entry name" value="Rham/fucose_mutarotase"/>
</dbReference>
<dbReference type="EMBL" id="JAUEPT010000030">
    <property type="protein sequence ID" value="KAK0441427.1"/>
    <property type="molecule type" value="Genomic_DNA"/>
</dbReference>
<accession>A0AA39JET2</accession>
<dbReference type="Gene3D" id="3.30.70.100">
    <property type="match status" value="1"/>
</dbReference>
<evidence type="ECO:0000313" key="2">
    <source>
        <dbReference type="Proteomes" id="UP001175226"/>
    </source>
</evidence>
<dbReference type="Pfam" id="PF05336">
    <property type="entry name" value="rhaM"/>
    <property type="match status" value="1"/>
</dbReference>
<dbReference type="InterPro" id="IPR011008">
    <property type="entry name" value="Dimeric_a/b-barrel"/>
</dbReference>
<comment type="caution">
    <text evidence="1">The sequence shown here is derived from an EMBL/GenBank/DDBJ whole genome shotgun (WGS) entry which is preliminary data.</text>
</comment>
<evidence type="ECO:0000313" key="1">
    <source>
        <dbReference type="EMBL" id="KAK0441427.1"/>
    </source>
</evidence>
<proteinExistence type="predicted"/>
<sequence length="150" mass="17214">MHNLRFVSAYKVGCKESQRRLDCPHREGPSPSVMRTHSGFPGHSKLRVSIYKLTLRSGALWSPMPIETAVQLKPSSEVAYRECHASVWPGVPVALERSHIADYSFYFCALQLLIVNMKYTGTDYEVDMKKVGEDPETQRWRQRPMGCRRV</sequence>
<dbReference type="Proteomes" id="UP001175226">
    <property type="component" value="Unassembled WGS sequence"/>
</dbReference>
<dbReference type="AlphaFoldDB" id="A0AA39JET2"/>
<protein>
    <submittedName>
        <fullName evidence="1">Uncharacterized protein</fullName>
    </submittedName>
</protein>
<name>A0AA39JET2_9AGAR</name>
<dbReference type="GO" id="GO:0016857">
    <property type="term" value="F:racemase and epimerase activity, acting on carbohydrates and derivatives"/>
    <property type="evidence" value="ECO:0007669"/>
    <property type="project" value="InterPro"/>
</dbReference>